<dbReference type="GO" id="GO:0005737">
    <property type="term" value="C:cytoplasm"/>
    <property type="evidence" value="ECO:0007669"/>
    <property type="project" value="TreeGrafter"/>
</dbReference>
<evidence type="ECO:0000313" key="3">
    <source>
        <dbReference type="EMBL" id="KAA1262423.1"/>
    </source>
</evidence>
<dbReference type="EC" id="1.1.1.81" evidence="3"/>
<dbReference type="Pfam" id="PF05161">
    <property type="entry name" value="MOFRL"/>
    <property type="match status" value="1"/>
</dbReference>
<dbReference type="GO" id="GO:0016618">
    <property type="term" value="F:hydroxypyruvate reductase [NAD(P)H] activity"/>
    <property type="evidence" value="ECO:0007669"/>
    <property type="project" value="UniProtKB-EC"/>
</dbReference>
<dbReference type="InterPro" id="IPR037035">
    <property type="entry name" value="GK-like_C_sf"/>
</dbReference>
<organism evidence="3 4">
    <name type="scientific">Rubripirellula obstinata</name>
    <dbReference type="NCBI Taxonomy" id="406547"/>
    <lineage>
        <taxon>Bacteria</taxon>
        <taxon>Pseudomonadati</taxon>
        <taxon>Planctomycetota</taxon>
        <taxon>Planctomycetia</taxon>
        <taxon>Pirellulales</taxon>
        <taxon>Pirellulaceae</taxon>
        <taxon>Rubripirellula</taxon>
    </lineage>
</organism>
<accession>A0A5B1CSN8</accession>
<evidence type="ECO:0000313" key="4">
    <source>
        <dbReference type="Proteomes" id="UP000322699"/>
    </source>
</evidence>
<proteinExistence type="predicted"/>
<gene>
    <name evidence="3" type="primary">ttuD</name>
    <name evidence="3" type="ORF">LF1_49870</name>
</gene>
<dbReference type="EMBL" id="VRLW01000001">
    <property type="protein sequence ID" value="KAA1262423.1"/>
    <property type="molecule type" value="Genomic_DNA"/>
</dbReference>
<name>A0A5B1CSN8_9BACT</name>
<dbReference type="PANTHER" id="PTHR12227">
    <property type="entry name" value="GLYCERATE KINASE"/>
    <property type="match status" value="1"/>
</dbReference>
<keyword evidence="4" id="KW-1185">Reference proteome</keyword>
<dbReference type="InterPro" id="IPR007835">
    <property type="entry name" value="MOFRL"/>
</dbReference>
<dbReference type="OrthoDB" id="9766552at2"/>
<dbReference type="InterPro" id="IPR039760">
    <property type="entry name" value="MOFRL_protein"/>
</dbReference>
<dbReference type="Gene3D" id="3.40.50.10180">
    <property type="entry name" value="Glycerate kinase, MOFRL-like N-terminal domain"/>
    <property type="match status" value="1"/>
</dbReference>
<evidence type="ECO:0000259" key="1">
    <source>
        <dbReference type="Pfam" id="PF05161"/>
    </source>
</evidence>
<keyword evidence="3" id="KW-0670">Pyruvate</keyword>
<dbReference type="Proteomes" id="UP000322699">
    <property type="component" value="Unassembled WGS sequence"/>
</dbReference>
<feature type="domain" description="MOFRL" evidence="1">
    <location>
        <begin position="333"/>
        <end position="447"/>
    </location>
</feature>
<dbReference type="SUPFAM" id="SSF82544">
    <property type="entry name" value="GckA/TtuD-like"/>
    <property type="match status" value="1"/>
</dbReference>
<dbReference type="PANTHER" id="PTHR12227:SF0">
    <property type="entry name" value="GLYCERATE KINASE"/>
    <property type="match status" value="1"/>
</dbReference>
<sequence>MRTAKDDAIEIWNAGVAAVLARPLVIREVVVSEDSNEDSGELWISGHNFDGRNFDRVIVVGAGKAASAMADGLVSQIGDWRPVSGWVNVPEGTEKDIAGVVTHPARPASVNEPTAAGILGTEQIMQIVGSAGPRDLVLAVICGGGSALLPLPADGISLDDKLSVIRHLSGSGATIDELNTVRKHLSKVKGGGLLRACRGRHLVTLMLSDVLGDPVDLIASGPTVVDPSSTADALAVLAKFDPDRTLSESIYQCLEDAPEPVADSNLVESTVVMLGNNALAVDEAGIVAESLGYNHVMQSATSSEGPAEDVGRHLADMVVQMLRADPNAHRTDCLITGGEPTVTLAPSDVRGKGGRNQQLVLAAYQQLLTHDLSQQEWGRVVILSGGTDGEDGPTDAAGAFIDANVHRSAESQSLNIADHLRRNDAYHFFKATGGLLMTGPTGTNVCDIRVGLVKERATFHSRLSLRESSGFATFAERKATLISRSFLSRKVQVPSEHKPVRRLSDAGSGYSSSGRRSIVAAMVCSPSTSCVHGEAFAGVIDTTLGPDEFRWRFVFQRLTAAYDRFHHCLLANRTTGFDRSRPSESWFSILVPMPRWTLPLSTRQPIETATCAWQQMSVVTCSWRQSFRSRSL</sequence>
<dbReference type="Gene3D" id="3.40.1480.10">
    <property type="entry name" value="MOFRL domain"/>
    <property type="match status" value="1"/>
</dbReference>
<dbReference type="FunFam" id="3.40.1480.10:FF:000002">
    <property type="entry name" value="Glycerate kinase"/>
    <property type="match status" value="1"/>
</dbReference>
<evidence type="ECO:0000259" key="2">
    <source>
        <dbReference type="Pfam" id="PF13660"/>
    </source>
</evidence>
<dbReference type="GO" id="GO:0008887">
    <property type="term" value="F:glycerate kinase activity"/>
    <property type="evidence" value="ECO:0007669"/>
    <property type="project" value="InterPro"/>
</dbReference>
<keyword evidence="3" id="KW-0560">Oxidoreductase</keyword>
<comment type="caution">
    <text evidence="3">The sequence shown here is derived from an EMBL/GenBank/DDBJ whole genome shotgun (WGS) entry which is preliminary data.</text>
</comment>
<dbReference type="RefSeq" id="WP_068263747.1">
    <property type="nucleotide sequence ID" value="NZ_LWSK01000051.1"/>
</dbReference>
<dbReference type="Pfam" id="PF13660">
    <property type="entry name" value="DUF4147"/>
    <property type="match status" value="1"/>
</dbReference>
<feature type="domain" description="MOFRL-associated" evidence="2">
    <location>
        <begin position="8"/>
        <end position="255"/>
    </location>
</feature>
<protein>
    <submittedName>
        <fullName evidence="3">Putative hydroxypyruvate reductase</fullName>
        <ecNumber evidence="3">1.1.1.81</ecNumber>
    </submittedName>
</protein>
<dbReference type="AlphaFoldDB" id="A0A5B1CSN8"/>
<dbReference type="InterPro" id="IPR038614">
    <property type="entry name" value="GK_N_sf"/>
</dbReference>
<dbReference type="InterPro" id="IPR025286">
    <property type="entry name" value="MOFRL_assoc_dom"/>
</dbReference>
<reference evidence="3 4" key="1">
    <citation type="submission" date="2019-08" db="EMBL/GenBank/DDBJ databases">
        <title>Deep-cultivation of Planctomycetes and their phenomic and genomic characterization uncovers novel biology.</title>
        <authorList>
            <person name="Wiegand S."/>
            <person name="Jogler M."/>
            <person name="Boedeker C."/>
            <person name="Pinto D."/>
            <person name="Vollmers J."/>
            <person name="Rivas-Marin E."/>
            <person name="Kohn T."/>
            <person name="Peeters S.H."/>
            <person name="Heuer A."/>
            <person name="Rast P."/>
            <person name="Oberbeckmann S."/>
            <person name="Bunk B."/>
            <person name="Jeske O."/>
            <person name="Meyerdierks A."/>
            <person name="Storesund J.E."/>
            <person name="Kallscheuer N."/>
            <person name="Luecker S."/>
            <person name="Lage O.M."/>
            <person name="Pohl T."/>
            <person name="Merkel B.J."/>
            <person name="Hornburger P."/>
            <person name="Mueller R.-W."/>
            <person name="Bruemmer F."/>
            <person name="Labrenz M."/>
            <person name="Spormann A.M."/>
            <person name="Op Den Camp H."/>
            <person name="Overmann J."/>
            <person name="Amann R."/>
            <person name="Jetten M.S.M."/>
            <person name="Mascher T."/>
            <person name="Medema M.H."/>
            <person name="Devos D.P."/>
            <person name="Kaster A.-K."/>
            <person name="Ovreas L."/>
            <person name="Rohde M."/>
            <person name="Galperin M.Y."/>
            <person name="Jogler C."/>
        </authorList>
    </citation>
    <scope>NUCLEOTIDE SEQUENCE [LARGE SCALE GENOMIC DNA]</scope>
    <source>
        <strain evidence="3 4">LF1</strain>
    </source>
</reference>